<accession>A0A918GBT9</accession>
<dbReference type="Proteomes" id="UP000660680">
    <property type="component" value="Unassembled WGS sequence"/>
</dbReference>
<gene>
    <name evidence="1" type="ORF">GCM10010171_22790</name>
</gene>
<dbReference type="EMBL" id="BMRB01000002">
    <property type="protein sequence ID" value="GGS29036.1"/>
    <property type="molecule type" value="Genomic_DNA"/>
</dbReference>
<reference evidence="1" key="2">
    <citation type="submission" date="2020-09" db="EMBL/GenBank/DDBJ databases">
        <authorList>
            <person name="Sun Q."/>
            <person name="Ohkuma M."/>
        </authorList>
    </citation>
    <scope>NUCLEOTIDE SEQUENCE</scope>
    <source>
        <strain evidence="1">JCM 3276</strain>
    </source>
</reference>
<comment type="caution">
    <text evidence="1">The sequence shown here is derived from an EMBL/GenBank/DDBJ whole genome shotgun (WGS) entry which is preliminary data.</text>
</comment>
<sequence length="254" mass="28202">MAALIGPESIDFDESTNADVDLSVDLELIDFLRRAATYSSAVTDIIDPTALSLRELRGRDVLEFLILTSDLANAVLDSLLKPKTLPIPPVRYPQPSEALQVALVNLSARMLLRADRQPDAREFANTIDRIAKQKYGFADSVRALTEAVNICVREMRDMIAETSRDKSFSTALVSTPPTRYGDHLGKLVEVLNDMIGVDLSDADLGDAPLVGLLWSSKTVWPPGWVDLIREQSEQLGQDLWRIVDDRRARAQLMV</sequence>
<dbReference type="AlphaFoldDB" id="A0A918GBT9"/>
<name>A0A918GBT9_9PSEU</name>
<reference evidence="1" key="1">
    <citation type="journal article" date="2014" name="Int. J. Syst. Evol. Microbiol.">
        <title>Complete genome sequence of Corynebacterium casei LMG S-19264T (=DSM 44701T), isolated from a smear-ripened cheese.</title>
        <authorList>
            <consortium name="US DOE Joint Genome Institute (JGI-PGF)"/>
            <person name="Walter F."/>
            <person name="Albersmeier A."/>
            <person name="Kalinowski J."/>
            <person name="Ruckert C."/>
        </authorList>
    </citation>
    <scope>NUCLEOTIDE SEQUENCE</scope>
    <source>
        <strain evidence="1">JCM 3276</strain>
    </source>
</reference>
<protein>
    <submittedName>
        <fullName evidence="1">Uncharacterized protein</fullName>
    </submittedName>
</protein>
<organism evidence="1 2">
    <name type="scientific">Actinokineospora fastidiosa</name>
    <dbReference type="NCBI Taxonomy" id="1816"/>
    <lineage>
        <taxon>Bacteria</taxon>
        <taxon>Bacillati</taxon>
        <taxon>Actinomycetota</taxon>
        <taxon>Actinomycetes</taxon>
        <taxon>Pseudonocardiales</taxon>
        <taxon>Pseudonocardiaceae</taxon>
        <taxon>Actinokineospora</taxon>
    </lineage>
</organism>
<evidence type="ECO:0000313" key="1">
    <source>
        <dbReference type="EMBL" id="GGS29036.1"/>
    </source>
</evidence>
<proteinExistence type="predicted"/>
<keyword evidence="2" id="KW-1185">Reference proteome</keyword>
<evidence type="ECO:0000313" key="2">
    <source>
        <dbReference type="Proteomes" id="UP000660680"/>
    </source>
</evidence>